<dbReference type="PROSITE" id="PS51732">
    <property type="entry name" value="ASN_GLN_ASE_3"/>
    <property type="match status" value="1"/>
</dbReference>
<dbReference type="EMBL" id="HBGJ01036139">
    <property type="protein sequence ID" value="CAD9264453.1"/>
    <property type="molecule type" value="Transcribed_RNA"/>
</dbReference>
<protein>
    <recommendedName>
        <fullName evidence="2">asparaginase</fullName>
        <ecNumber evidence="2">3.5.1.1</ecNumber>
    </recommendedName>
</protein>
<dbReference type="PIRSF" id="PIRSF001220">
    <property type="entry name" value="L-ASNase_gatD"/>
    <property type="match status" value="1"/>
</dbReference>
<dbReference type="Pfam" id="PF17763">
    <property type="entry name" value="Asparaginase_C"/>
    <property type="match status" value="1"/>
</dbReference>
<accession>A0A7S1UFJ3</accession>
<dbReference type="InterPro" id="IPR006034">
    <property type="entry name" value="Asparaginase/glutaminase-like"/>
</dbReference>
<dbReference type="CDD" id="cd08963">
    <property type="entry name" value="L-asparaginase_I"/>
    <property type="match status" value="1"/>
</dbReference>
<evidence type="ECO:0000256" key="5">
    <source>
        <dbReference type="PIRSR" id="PIRSR001220-1"/>
    </source>
</evidence>
<keyword evidence="3" id="KW-0378">Hydrolase</keyword>
<feature type="domain" description="L-asparaginase N-terminal" evidence="8">
    <location>
        <begin position="44"/>
        <end position="228"/>
    </location>
</feature>
<dbReference type="GO" id="GO:0009066">
    <property type="term" value="P:aspartate family amino acid metabolic process"/>
    <property type="evidence" value="ECO:0007669"/>
    <property type="project" value="UniProtKB-ARBA"/>
</dbReference>
<dbReference type="InterPro" id="IPR036152">
    <property type="entry name" value="Asp/glu_Ase-like_sf"/>
</dbReference>
<name>A0A7S1UFJ3_9STRA</name>
<organism evidence="10">
    <name type="scientific">Phaeomonas parva</name>
    <dbReference type="NCBI Taxonomy" id="124430"/>
    <lineage>
        <taxon>Eukaryota</taxon>
        <taxon>Sar</taxon>
        <taxon>Stramenopiles</taxon>
        <taxon>Ochrophyta</taxon>
        <taxon>Pinguiophyceae</taxon>
        <taxon>Pinguiochrysidales</taxon>
        <taxon>Pinguiochrysidaceae</taxon>
        <taxon>Phaeomonas</taxon>
    </lineage>
</organism>
<proteinExistence type="inferred from homology"/>
<dbReference type="FunFam" id="3.40.50.1170:FF:000001">
    <property type="entry name" value="L-asparaginase 2"/>
    <property type="match status" value="1"/>
</dbReference>
<sequence length="400" mass="43286">MSGIPGAQRRAPGQAPSPPKTMEAPELNSPPQPNVLGDPVAAKHILVLYTGGTMGMTRGANGLLSPHKGYLTEQIKTMREFNEAGMPEVTVIEFEHLQDSADFDPSDWAAIAGQIERHYFNYDGFVVIMGTDTMAYTASALSFMLENLAKPVIITGSQIPFSAVYNDARRNLIMSVLLCAQGTFTEVCIFFDDRLLRGNRAIKQHSFSLDAFQSPNLPPLATIGVNIENNLGLGLPQPRAAFRACMALEANIIVVRLIPGFSDEALQSIIRESTNLKAIVFEVYGAGNMPNKRQGLLKAIEEANKRDILIVAVTQCVTGSVVLDQYAVGEAMTNSGVVSAGDMTLEATVTKLSYLFAKPYLDAAGVKRLLLVPLRGELSPPERFEARVTGMGNLANKARL</sequence>
<feature type="binding site" evidence="6">
    <location>
        <position position="100"/>
    </location>
    <ligand>
        <name>substrate</name>
    </ligand>
</feature>
<dbReference type="PANTHER" id="PTHR11707">
    <property type="entry name" value="L-ASPARAGINASE"/>
    <property type="match status" value="1"/>
</dbReference>
<comment type="similarity">
    <text evidence="1">Belongs to the asparaginase 1 family.</text>
</comment>
<evidence type="ECO:0000256" key="7">
    <source>
        <dbReference type="SAM" id="MobiDB-lite"/>
    </source>
</evidence>
<dbReference type="InterPro" id="IPR041725">
    <property type="entry name" value="L-asparaginase_I"/>
</dbReference>
<dbReference type="InterPro" id="IPR027473">
    <property type="entry name" value="L-asparaginase_C"/>
</dbReference>
<dbReference type="PIRSF" id="PIRSF500176">
    <property type="entry name" value="L_ASNase"/>
    <property type="match status" value="1"/>
</dbReference>
<feature type="region of interest" description="Disordered" evidence="7">
    <location>
        <begin position="1"/>
        <end position="36"/>
    </location>
</feature>
<feature type="binding site" evidence="6">
    <location>
        <begin position="131"/>
        <end position="132"/>
    </location>
    <ligand>
        <name>substrate</name>
    </ligand>
</feature>
<evidence type="ECO:0000256" key="1">
    <source>
        <dbReference type="ARBA" id="ARBA00010518"/>
    </source>
</evidence>
<dbReference type="FunFam" id="3.40.50.40:FF:000001">
    <property type="entry name" value="L-asparaginase 1"/>
    <property type="match status" value="1"/>
</dbReference>
<feature type="domain" description="Asparaginase/glutaminase C-terminal" evidence="9">
    <location>
        <begin position="252"/>
        <end position="369"/>
    </location>
</feature>
<dbReference type="GO" id="GO:0004067">
    <property type="term" value="F:asparaginase activity"/>
    <property type="evidence" value="ECO:0007669"/>
    <property type="project" value="UniProtKB-UniRule"/>
</dbReference>
<comment type="catalytic activity">
    <reaction evidence="4">
        <text>L-asparagine + H2O = L-aspartate + NH4(+)</text>
        <dbReference type="Rhea" id="RHEA:21016"/>
        <dbReference type="ChEBI" id="CHEBI:15377"/>
        <dbReference type="ChEBI" id="CHEBI:28938"/>
        <dbReference type="ChEBI" id="CHEBI:29991"/>
        <dbReference type="ChEBI" id="CHEBI:58048"/>
        <dbReference type="EC" id="3.5.1.1"/>
    </reaction>
</comment>
<evidence type="ECO:0000256" key="2">
    <source>
        <dbReference type="ARBA" id="ARBA00012920"/>
    </source>
</evidence>
<dbReference type="Gene3D" id="3.40.50.40">
    <property type="match status" value="1"/>
</dbReference>
<evidence type="ECO:0000256" key="4">
    <source>
        <dbReference type="ARBA" id="ARBA00049366"/>
    </source>
</evidence>
<dbReference type="PRINTS" id="PR00139">
    <property type="entry name" value="ASNGLNASE"/>
</dbReference>
<dbReference type="SUPFAM" id="SSF53774">
    <property type="entry name" value="Glutaminase/Asparaginase"/>
    <property type="match status" value="1"/>
</dbReference>
<evidence type="ECO:0000256" key="3">
    <source>
        <dbReference type="ARBA" id="ARBA00022801"/>
    </source>
</evidence>
<dbReference type="Pfam" id="PF00710">
    <property type="entry name" value="Asparaginase"/>
    <property type="match status" value="1"/>
</dbReference>
<dbReference type="SMART" id="SM00870">
    <property type="entry name" value="Asparaginase"/>
    <property type="match status" value="1"/>
</dbReference>
<evidence type="ECO:0000256" key="6">
    <source>
        <dbReference type="PIRSR" id="PIRSR001220-2"/>
    </source>
</evidence>
<dbReference type="Gene3D" id="3.40.50.1170">
    <property type="entry name" value="L-asparaginase, N-terminal domain"/>
    <property type="match status" value="1"/>
</dbReference>
<dbReference type="InterPro" id="IPR040919">
    <property type="entry name" value="Asparaginase_C"/>
</dbReference>
<dbReference type="SFLD" id="SFLDS00057">
    <property type="entry name" value="Glutaminase/Asparaginase"/>
    <property type="match status" value="1"/>
</dbReference>
<evidence type="ECO:0000259" key="8">
    <source>
        <dbReference type="Pfam" id="PF00710"/>
    </source>
</evidence>
<dbReference type="PANTHER" id="PTHR11707:SF28">
    <property type="entry name" value="60 KDA LYSOPHOSPHOLIPASE"/>
    <property type="match status" value="1"/>
</dbReference>
<dbReference type="InterPro" id="IPR037152">
    <property type="entry name" value="L-asparaginase_N_sf"/>
</dbReference>
<feature type="active site" description="O-isoaspartyl threonine intermediate" evidence="5">
    <location>
        <position position="53"/>
    </location>
</feature>
<dbReference type="EC" id="3.5.1.1" evidence="2"/>
<dbReference type="InterPro" id="IPR027474">
    <property type="entry name" value="L-asparaginase_N"/>
</dbReference>
<gene>
    <name evidence="10" type="ORF">PPAR1163_LOCUS22839</name>
</gene>
<evidence type="ECO:0000313" key="10">
    <source>
        <dbReference type="EMBL" id="CAD9264453.1"/>
    </source>
</evidence>
<dbReference type="AlphaFoldDB" id="A0A7S1UFJ3"/>
<reference evidence="10" key="1">
    <citation type="submission" date="2021-01" db="EMBL/GenBank/DDBJ databases">
        <authorList>
            <person name="Corre E."/>
            <person name="Pelletier E."/>
            <person name="Niang G."/>
            <person name="Scheremetjew M."/>
            <person name="Finn R."/>
            <person name="Kale V."/>
            <person name="Holt S."/>
            <person name="Cochrane G."/>
            <person name="Meng A."/>
            <person name="Brown T."/>
            <person name="Cohen L."/>
        </authorList>
    </citation>
    <scope>NUCLEOTIDE SEQUENCE</scope>
    <source>
        <strain evidence="10">CCMP2877</strain>
    </source>
</reference>
<evidence type="ECO:0000259" key="9">
    <source>
        <dbReference type="Pfam" id="PF17763"/>
    </source>
</evidence>